<evidence type="ECO:0000259" key="2">
    <source>
        <dbReference type="Pfam" id="PF26607"/>
    </source>
</evidence>
<evidence type="ECO:0000256" key="1">
    <source>
        <dbReference type="SAM" id="SignalP"/>
    </source>
</evidence>
<reference evidence="3 4" key="1">
    <citation type="submission" date="2023-09" db="EMBL/GenBank/DDBJ databases">
        <title>Complete genome of Streptomyces roseicoloratus T14.</title>
        <authorList>
            <person name="Bashizi T."/>
            <person name="Kim M.-J."/>
            <person name="Lee G."/>
            <person name="Tagele S.B."/>
            <person name="Shin J.-H."/>
        </authorList>
    </citation>
    <scope>NUCLEOTIDE SEQUENCE [LARGE SCALE GENOMIC DNA]</scope>
    <source>
        <strain evidence="3 4">T14</strain>
    </source>
</reference>
<dbReference type="SUPFAM" id="SSF89372">
    <property type="entry name" value="Fucose-specific lectin"/>
    <property type="match status" value="1"/>
</dbReference>
<feature type="chain" id="PRO_5046723473" description="PLL-like beta propeller domain-containing protein" evidence="1">
    <location>
        <begin position="25"/>
        <end position="141"/>
    </location>
</feature>
<feature type="signal peptide" evidence="1">
    <location>
        <begin position="1"/>
        <end position="24"/>
    </location>
</feature>
<name>A0ABY9RSP5_9ACTN</name>
<gene>
    <name evidence="3" type="ORF">RGF97_02570</name>
</gene>
<protein>
    <recommendedName>
        <fullName evidence="2">PLL-like beta propeller domain-containing protein</fullName>
    </recommendedName>
</protein>
<evidence type="ECO:0000313" key="3">
    <source>
        <dbReference type="EMBL" id="WMX43965.1"/>
    </source>
</evidence>
<feature type="domain" description="PLL-like beta propeller" evidence="2">
    <location>
        <begin position="64"/>
        <end position="140"/>
    </location>
</feature>
<dbReference type="Pfam" id="PF26607">
    <property type="entry name" value="DUF8189"/>
    <property type="match status" value="1"/>
</dbReference>
<dbReference type="EMBL" id="CP133762">
    <property type="protein sequence ID" value="WMX43965.1"/>
    <property type="molecule type" value="Genomic_DNA"/>
</dbReference>
<sequence length="141" mass="14643">MGLSIVRATALAATTLALSGAAFAGVASAAPAQGPASAAAAHCSVSGLGGAYICEYGEAWHTFPNGTRQVFVVGTDFAVWTRFNNTAGTWSSWQSLGGTVRSGVWVDGSGTWNPTISVVGMDGERWFRHRLSSGSWTAWQS</sequence>
<accession>A0ABY9RSP5</accession>
<dbReference type="InterPro" id="IPR058502">
    <property type="entry name" value="PLL-like_beta-prop"/>
</dbReference>
<keyword evidence="4" id="KW-1185">Reference proteome</keyword>
<organism evidence="3 4">
    <name type="scientific">Streptomyces roseicoloratus</name>
    <dbReference type="NCBI Taxonomy" id="2508722"/>
    <lineage>
        <taxon>Bacteria</taxon>
        <taxon>Bacillati</taxon>
        <taxon>Actinomycetota</taxon>
        <taxon>Actinomycetes</taxon>
        <taxon>Kitasatosporales</taxon>
        <taxon>Streptomycetaceae</taxon>
        <taxon>Streptomyces</taxon>
    </lineage>
</organism>
<dbReference type="RefSeq" id="WP_128981955.1">
    <property type="nucleotide sequence ID" value="NZ_CP133762.1"/>
</dbReference>
<evidence type="ECO:0000313" key="4">
    <source>
        <dbReference type="Proteomes" id="UP001250858"/>
    </source>
</evidence>
<keyword evidence="1" id="KW-0732">Signal</keyword>
<proteinExistence type="predicted"/>
<dbReference type="Proteomes" id="UP001250858">
    <property type="component" value="Chromosome"/>
</dbReference>